<dbReference type="EMBL" id="NIBD01000025">
    <property type="protein sequence ID" value="PAB55317.1"/>
    <property type="molecule type" value="Genomic_DNA"/>
</dbReference>
<comment type="caution">
    <text evidence="1">The sequence shown here is derived from an EMBL/GenBank/DDBJ whole genome shotgun (WGS) entry which is preliminary data.</text>
</comment>
<dbReference type="Proteomes" id="UP000216008">
    <property type="component" value="Unassembled WGS sequence"/>
</dbReference>
<reference evidence="1 2" key="1">
    <citation type="submission" date="2017-05" db="EMBL/GenBank/DDBJ databases">
        <title>Lactobacillus johnsonii from commercial turkeys.</title>
        <authorList>
            <person name="Johnson T.J."/>
            <person name="Youmans B."/>
        </authorList>
    </citation>
    <scope>NUCLEOTIDE SEQUENCE [LARGE SCALE GENOMIC DNA]</scope>
    <source>
        <strain evidence="1 2">UMNLJ114</strain>
    </source>
</reference>
<dbReference type="AlphaFoldDB" id="A0A267M771"/>
<sequence length="281" mass="32666">MEEKEVLKRLGFKEDENLGKVEQLKNYELSYAGGKESPNDYFYLTDKNNIDDLMSAYLKVLSTEQPVLPIFYYGRIAGWRAYLNPDLSTKDKKIRYEPPYIKIHEKDVQPGSTDELIYVPQSKKDKNVFTSADTRIERGHVLLGCASSFLPFKSFLKRVDYNKYSNIINTIPQFKRANGNHSKSHGQEYFEKIITDHKDLQFFYECEAIFARPTDKVPIGTRIRIVEVERQDNNADPTFVKNSDLSTQVFIPNCDYIKSENTVDDYRAFFIGGDLNSLKWK</sequence>
<dbReference type="InterPro" id="IPR044929">
    <property type="entry name" value="DNA/RNA_non-sp_Endonuclease_sf"/>
</dbReference>
<gene>
    <name evidence="1" type="ORF">A3Q24_05050</name>
</gene>
<proteinExistence type="predicted"/>
<protein>
    <submittedName>
        <fullName evidence="1">Uncharacterized protein</fullName>
    </submittedName>
</protein>
<organism evidence="1 2">
    <name type="scientific">Lactobacillus johnsonii</name>
    <dbReference type="NCBI Taxonomy" id="33959"/>
    <lineage>
        <taxon>Bacteria</taxon>
        <taxon>Bacillati</taxon>
        <taxon>Bacillota</taxon>
        <taxon>Bacilli</taxon>
        <taxon>Lactobacillales</taxon>
        <taxon>Lactobacillaceae</taxon>
        <taxon>Lactobacillus</taxon>
    </lineage>
</organism>
<dbReference type="RefSeq" id="WP_095182781.1">
    <property type="nucleotide sequence ID" value="NZ_NIBD01000025.1"/>
</dbReference>
<dbReference type="Gene3D" id="3.40.570.10">
    <property type="entry name" value="Extracellular Endonuclease, subunit A"/>
    <property type="match status" value="1"/>
</dbReference>
<evidence type="ECO:0000313" key="2">
    <source>
        <dbReference type="Proteomes" id="UP000216008"/>
    </source>
</evidence>
<evidence type="ECO:0000313" key="1">
    <source>
        <dbReference type="EMBL" id="PAB55317.1"/>
    </source>
</evidence>
<name>A0A267M771_LACJH</name>
<accession>A0A267M771</accession>